<dbReference type="SUPFAM" id="SSF54236">
    <property type="entry name" value="Ubiquitin-like"/>
    <property type="match status" value="1"/>
</dbReference>
<dbReference type="Gramene" id="PNW71635">
    <property type="protein sequence ID" value="PNW71635"/>
    <property type="gene ID" value="CHLRE_16g662550v5"/>
</dbReference>
<dbReference type="SMART" id="SM00213">
    <property type="entry name" value="UBQ"/>
    <property type="match status" value="1"/>
</dbReference>
<dbReference type="Pfam" id="PF11976">
    <property type="entry name" value="Rad60-SLD"/>
    <property type="match status" value="1"/>
</dbReference>
<organism evidence="2 3">
    <name type="scientific">Chlamydomonas reinhardtii</name>
    <name type="common">Chlamydomonas smithii</name>
    <dbReference type="NCBI Taxonomy" id="3055"/>
    <lineage>
        <taxon>Eukaryota</taxon>
        <taxon>Viridiplantae</taxon>
        <taxon>Chlorophyta</taxon>
        <taxon>core chlorophytes</taxon>
        <taxon>Chlorophyceae</taxon>
        <taxon>CS clade</taxon>
        <taxon>Chlamydomonadales</taxon>
        <taxon>Chlamydomonadaceae</taxon>
        <taxon>Chlamydomonas</taxon>
    </lineage>
</organism>
<evidence type="ECO:0000313" key="3">
    <source>
        <dbReference type="Proteomes" id="UP000006906"/>
    </source>
</evidence>
<name>A0A2K3CTM7_CHLRE</name>
<dbReference type="KEGG" id="cre:CHLRE_16g662550v5"/>
<dbReference type="RefSeq" id="XP_001697951.2">
    <property type="nucleotide sequence ID" value="XM_001697899.2"/>
</dbReference>
<dbReference type="InterPro" id="IPR022617">
    <property type="entry name" value="Rad60/SUMO-like_dom"/>
</dbReference>
<sequence>MADVKAEAINISIKSTDGEVNFKIKKSTRMGKVFSAFAQKKGVATNHYRFVFDGNRVGEDVTAAEVGLEDGDSIDAFVEQEGGIDAFVEQEGGIDAFVEQEGGIDAFVEQEGGTRAALEQQWHSPVLRRGEELMAGSVCVACVRGVRVEGGGR</sequence>
<dbReference type="InterPro" id="IPR029071">
    <property type="entry name" value="Ubiquitin-like_domsf"/>
</dbReference>
<gene>
    <name evidence="2" type="ORF">CHLRE_16g662550v5</name>
</gene>
<keyword evidence="3" id="KW-1185">Reference proteome</keyword>
<dbReference type="GO" id="GO:0016925">
    <property type="term" value="P:protein sumoylation"/>
    <property type="evidence" value="ECO:0000318"/>
    <property type="project" value="GO_Central"/>
</dbReference>
<dbReference type="GO" id="GO:0005634">
    <property type="term" value="C:nucleus"/>
    <property type="evidence" value="ECO:0000318"/>
    <property type="project" value="GO_Central"/>
</dbReference>
<dbReference type="GeneID" id="5723440"/>
<dbReference type="GO" id="GO:0044389">
    <property type="term" value="F:ubiquitin-like protein ligase binding"/>
    <property type="evidence" value="ECO:0000318"/>
    <property type="project" value="GO_Central"/>
</dbReference>
<dbReference type="GO" id="GO:0031386">
    <property type="term" value="F:protein tag activity"/>
    <property type="evidence" value="ECO:0000318"/>
    <property type="project" value="GO_Central"/>
</dbReference>
<dbReference type="PROSITE" id="PS50053">
    <property type="entry name" value="UBIQUITIN_2"/>
    <property type="match status" value="1"/>
</dbReference>
<dbReference type="AlphaFoldDB" id="A0A2K3CTM7"/>
<dbReference type="PaxDb" id="3055-EDO99834"/>
<dbReference type="EMBL" id="CM008977">
    <property type="protein sequence ID" value="PNW71635.1"/>
    <property type="molecule type" value="Genomic_DNA"/>
</dbReference>
<evidence type="ECO:0000259" key="1">
    <source>
        <dbReference type="PROSITE" id="PS50053"/>
    </source>
</evidence>
<reference evidence="2 3" key="1">
    <citation type="journal article" date="2007" name="Science">
        <title>The Chlamydomonas genome reveals the evolution of key animal and plant functions.</title>
        <authorList>
            <person name="Merchant S.S."/>
            <person name="Prochnik S.E."/>
            <person name="Vallon O."/>
            <person name="Harris E.H."/>
            <person name="Karpowicz S.J."/>
            <person name="Witman G.B."/>
            <person name="Terry A."/>
            <person name="Salamov A."/>
            <person name="Fritz-Laylin L.K."/>
            <person name="Marechal-Drouard L."/>
            <person name="Marshall W.F."/>
            <person name="Qu L.H."/>
            <person name="Nelson D.R."/>
            <person name="Sanderfoot A.A."/>
            <person name="Spalding M.H."/>
            <person name="Kapitonov V.V."/>
            <person name="Ren Q."/>
            <person name="Ferris P."/>
            <person name="Lindquist E."/>
            <person name="Shapiro H."/>
            <person name="Lucas S.M."/>
            <person name="Grimwood J."/>
            <person name="Schmutz J."/>
            <person name="Cardol P."/>
            <person name="Cerutti H."/>
            <person name="Chanfreau G."/>
            <person name="Chen C.L."/>
            <person name="Cognat V."/>
            <person name="Croft M.T."/>
            <person name="Dent R."/>
            <person name="Dutcher S."/>
            <person name="Fernandez E."/>
            <person name="Fukuzawa H."/>
            <person name="Gonzalez-Ballester D."/>
            <person name="Gonzalez-Halphen D."/>
            <person name="Hallmann A."/>
            <person name="Hanikenne M."/>
            <person name="Hippler M."/>
            <person name="Inwood W."/>
            <person name="Jabbari K."/>
            <person name="Kalanon M."/>
            <person name="Kuras R."/>
            <person name="Lefebvre P.A."/>
            <person name="Lemaire S.D."/>
            <person name="Lobanov A.V."/>
            <person name="Lohr M."/>
            <person name="Manuell A."/>
            <person name="Meier I."/>
            <person name="Mets L."/>
            <person name="Mittag M."/>
            <person name="Mittelmeier T."/>
            <person name="Moroney J.V."/>
            <person name="Moseley J."/>
            <person name="Napoli C."/>
            <person name="Nedelcu A.M."/>
            <person name="Niyogi K."/>
            <person name="Novoselov S.V."/>
            <person name="Paulsen I.T."/>
            <person name="Pazour G."/>
            <person name="Purton S."/>
            <person name="Ral J.P."/>
            <person name="Riano-Pachon D.M."/>
            <person name="Riekhof W."/>
            <person name="Rymarquis L."/>
            <person name="Schroda M."/>
            <person name="Stern D."/>
            <person name="Umen J."/>
            <person name="Willows R."/>
            <person name="Wilson N."/>
            <person name="Zimmer S.L."/>
            <person name="Allmer J."/>
            <person name="Balk J."/>
            <person name="Bisova K."/>
            <person name="Chen C.J."/>
            <person name="Elias M."/>
            <person name="Gendler K."/>
            <person name="Hauser C."/>
            <person name="Lamb M.R."/>
            <person name="Ledford H."/>
            <person name="Long J.C."/>
            <person name="Minagawa J."/>
            <person name="Page M.D."/>
            <person name="Pan J."/>
            <person name="Pootakham W."/>
            <person name="Roje S."/>
            <person name="Rose A."/>
            <person name="Stahlberg E."/>
            <person name="Terauchi A.M."/>
            <person name="Yang P."/>
            <person name="Ball S."/>
            <person name="Bowler C."/>
            <person name="Dieckmann C.L."/>
            <person name="Gladyshev V.N."/>
            <person name="Green P."/>
            <person name="Jorgensen R."/>
            <person name="Mayfield S."/>
            <person name="Mueller-Roeber B."/>
            <person name="Rajamani S."/>
            <person name="Sayre R.T."/>
            <person name="Brokstein P."/>
            <person name="Dubchak I."/>
            <person name="Goodstein D."/>
            <person name="Hornick L."/>
            <person name="Huang Y.W."/>
            <person name="Jhaveri J."/>
            <person name="Luo Y."/>
            <person name="Martinez D."/>
            <person name="Ngau W.C."/>
            <person name="Otillar B."/>
            <person name="Poliakov A."/>
            <person name="Porter A."/>
            <person name="Szajkowski L."/>
            <person name="Werner G."/>
            <person name="Zhou K."/>
            <person name="Grigoriev I.V."/>
            <person name="Rokhsar D.S."/>
            <person name="Grossman A.R."/>
        </authorList>
    </citation>
    <scope>NUCLEOTIDE SEQUENCE [LARGE SCALE GENOMIC DNA]</scope>
    <source>
        <strain evidence="3">CC-503</strain>
    </source>
</reference>
<dbReference type="InterPro" id="IPR000626">
    <property type="entry name" value="Ubiquitin-like_dom"/>
</dbReference>
<accession>A0A2K3CTM7</accession>
<protein>
    <recommendedName>
        <fullName evidence="1">Ubiquitin-like domain-containing protein</fullName>
    </recommendedName>
</protein>
<dbReference type="Proteomes" id="UP000006906">
    <property type="component" value="Chromosome 16"/>
</dbReference>
<proteinExistence type="predicted"/>
<evidence type="ECO:0000313" key="2">
    <source>
        <dbReference type="EMBL" id="PNW71635.1"/>
    </source>
</evidence>
<dbReference type="InParanoid" id="A0A2K3CTM7"/>
<feature type="domain" description="Ubiquitin-like" evidence="1">
    <location>
        <begin position="9"/>
        <end position="83"/>
    </location>
</feature>
<dbReference type="OrthoDB" id="442921at2759"/>
<dbReference type="PANTHER" id="PTHR10562">
    <property type="entry name" value="SMALL UBIQUITIN-RELATED MODIFIER"/>
    <property type="match status" value="1"/>
</dbReference>
<dbReference type="STRING" id="3055.A0A2K3CTM7"/>
<dbReference type="Gene3D" id="3.10.20.90">
    <property type="entry name" value="Phosphatidylinositol 3-kinase Catalytic Subunit, Chain A, domain 1"/>
    <property type="match status" value="1"/>
</dbReference>